<keyword evidence="2" id="KW-1185">Reference proteome</keyword>
<comment type="caution">
    <text evidence="1">The sequence shown here is derived from an EMBL/GenBank/DDBJ whole genome shotgun (WGS) entry which is preliminary data.</text>
</comment>
<dbReference type="EMBL" id="JAJTJA010000014">
    <property type="protein sequence ID" value="KAH8689845.1"/>
    <property type="molecule type" value="Genomic_DNA"/>
</dbReference>
<dbReference type="RefSeq" id="XP_046066128.1">
    <property type="nucleotide sequence ID" value="XM_046217399.1"/>
</dbReference>
<organism evidence="1 2">
    <name type="scientific">Talaromyces proteolyticus</name>
    <dbReference type="NCBI Taxonomy" id="1131652"/>
    <lineage>
        <taxon>Eukaryota</taxon>
        <taxon>Fungi</taxon>
        <taxon>Dikarya</taxon>
        <taxon>Ascomycota</taxon>
        <taxon>Pezizomycotina</taxon>
        <taxon>Eurotiomycetes</taxon>
        <taxon>Eurotiomycetidae</taxon>
        <taxon>Eurotiales</taxon>
        <taxon>Trichocomaceae</taxon>
        <taxon>Talaromyces</taxon>
        <taxon>Talaromyces sect. Bacilispori</taxon>
    </lineage>
</organism>
<evidence type="ECO:0000313" key="2">
    <source>
        <dbReference type="Proteomes" id="UP001201262"/>
    </source>
</evidence>
<dbReference type="AlphaFoldDB" id="A0AAD4PRU6"/>
<gene>
    <name evidence="1" type="ORF">BGW36DRAFT_389818</name>
</gene>
<dbReference type="Proteomes" id="UP001201262">
    <property type="component" value="Unassembled WGS sequence"/>
</dbReference>
<name>A0AAD4PRU6_9EURO</name>
<feature type="non-terminal residue" evidence="1">
    <location>
        <position position="80"/>
    </location>
</feature>
<dbReference type="GeneID" id="70247686"/>
<proteinExistence type="predicted"/>
<sequence length="80" mass="9212">MGFRCEGGYKLYVGFGSYEILNCTAELQRDWEHVEVRANPRGGFTLWMKMDEDLVPIARQGATQMMMLAESSTRVSFKRL</sequence>
<accession>A0AAD4PRU6</accession>
<reference evidence="1" key="1">
    <citation type="submission" date="2021-12" db="EMBL/GenBank/DDBJ databases">
        <title>Convergent genome expansion in fungi linked to evolution of root-endophyte symbiosis.</title>
        <authorList>
            <consortium name="DOE Joint Genome Institute"/>
            <person name="Ke Y.-H."/>
            <person name="Bonito G."/>
            <person name="Liao H.-L."/>
            <person name="Looney B."/>
            <person name="Rojas-Flechas A."/>
            <person name="Nash J."/>
            <person name="Hameed K."/>
            <person name="Schadt C."/>
            <person name="Martin F."/>
            <person name="Crous P.W."/>
            <person name="Miettinen O."/>
            <person name="Magnuson J.K."/>
            <person name="Labbe J."/>
            <person name="Jacobson D."/>
            <person name="Doktycz M.J."/>
            <person name="Veneault-Fourrey C."/>
            <person name="Kuo A."/>
            <person name="Mondo S."/>
            <person name="Calhoun S."/>
            <person name="Riley R."/>
            <person name="Ohm R."/>
            <person name="LaButti K."/>
            <person name="Andreopoulos B."/>
            <person name="Pangilinan J."/>
            <person name="Nolan M."/>
            <person name="Tritt A."/>
            <person name="Clum A."/>
            <person name="Lipzen A."/>
            <person name="Daum C."/>
            <person name="Barry K."/>
            <person name="Grigoriev I.V."/>
            <person name="Vilgalys R."/>
        </authorList>
    </citation>
    <scope>NUCLEOTIDE SEQUENCE</scope>
    <source>
        <strain evidence="1">PMI_201</strain>
    </source>
</reference>
<evidence type="ECO:0000313" key="1">
    <source>
        <dbReference type="EMBL" id="KAH8689845.1"/>
    </source>
</evidence>
<protein>
    <submittedName>
        <fullName evidence="1">Uncharacterized protein</fullName>
    </submittedName>
</protein>